<dbReference type="Pfam" id="PF13671">
    <property type="entry name" value="AAA_33"/>
    <property type="match status" value="1"/>
</dbReference>
<keyword evidence="2" id="KW-1185">Reference proteome</keyword>
<evidence type="ECO:0000313" key="1">
    <source>
        <dbReference type="EMBL" id="NKI19272.1"/>
    </source>
</evidence>
<name>A0ABX1GLP9_9GAMM</name>
<dbReference type="RefSeq" id="WP_168451794.1">
    <property type="nucleotide sequence ID" value="NZ_JAAWWK010000007.1"/>
</dbReference>
<dbReference type="Gene3D" id="3.40.50.300">
    <property type="entry name" value="P-loop containing nucleotide triphosphate hydrolases"/>
    <property type="match status" value="1"/>
</dbReference>
<reference evidence="1 2" key="1">
    <citation type="submission" date="2020-04" db="EMBL/GenBank/DDBJ databases">
        <authorList>
            <person name="Yoon J."/>
        </authorList>
    </citation>
    <scope>NUCLEOTIDE SEQUENCE [LARGE SCALE GENOMIC DNA]</scope>
    <source>
        <strain evidence="1 2">KMU-166</strain>
    </source>
</reference>
<accession>A0ABX1GLP9</accession>
<dbReference type="Proteomes" id="UP000765845">
    <property type="component" value="Unassembled WGS sequence"/>
</dbReference>
<evidence type="ECO:0000313" key="2">
    <source>
        <dbReference type="Proteomes" id="UP000765845"/>
    </source>
</evidence>
<protein>
    <submittedName>
        <fullName evidence="1">AAA family ATPase</fullName>
    </submittedName>
</protein>
<dbReference type="PANTHER" id="PTHR39206:SF1">
    <property type="entry name" value="SLL8004 PROTEIN"/>
    <property type="match status" value="1"/>
</dbReference>
<gene>
    <name evidence="1" type="ORF">HCU74_17840</name>
</gene>
<dbReference type="PANTHER" id="PTHR39206">
    <property type="entry name" value="SLL8004 PROTEIN"/>
    <property type="match status" value="1"/>
</dbReference>
<dbReference type="InterPro" id="IPR027417">
    <property type="entry name" value="P-loop_NTPase"/>
</dbReference>
<organism evidence="1 2">
    <name type="scientific">Spongiibacter thalassae</name>
    <dbReference type="NCBI Taxonomy" id="2721624"/>
    <lineage>
        <taxon>Bacteria</taxon>
        <taxon>Pseudomonadati</taxon>
        <taxon>Pseudomonadota</taxon>
        <taxon>Gammaproteobacteria</taxon>
        <taxon>Cellvibrionales</taxon>
        <taxon>Spongiibacteraceae</taxon>
        <taxon>Spongiibacter</taxon>
    </lineage>
</organism>
<proteinExistence type="predicted"/>
<sequence>MWLLAARNGSGKSTFYRTQLQPLGMPFVNADILARELYPDLPEQHSYEAARLAEQIRMQLLQEGRTFCFETVFSHPLKIDFVAQAKAFGYEIVLVFIHLDSAMLNNTRVAQWMEEDGHNVPEGKVNERFHGCWKTLNKSCLCATAFICLITRGLICHFSGSPNRSVKRLPLVSKQSRSGRNACWLTI</sequence>
<dbReference type="SUPFAM" id="SSF52540">
    <property type="entry name" value="P-loop containing nucleoside triphosphate hydrolases"/>
    <property type="match status" value="1"/>
</dbReference>
<dbReference type="EMBL" id="JAAWWK010000007">
    <property type="protein sequence ID" value="NKI19272.1"/>
    <property type="molecule type" value="Genomic_DNA"/>
</dbReference>
<comment type="caution">
    <text evidence="1">The sequence shown here is derived from an EMBL/GenBank/DDBJ whole genome shotgun (WGS) entry which is preliminary data.</text>
</comment>